<evidence type="ECO:0000256" key="1">
    <source>
        <dbReference type="SAM" id="MobiDB-lite"/>
    </source>
</evidence>
<reference evidence="3 4" key="1">
    <citation type="submission" date="2016-03" db="EMBL/GenBank/DDBJ databases">
        <authorList>
            <person name="Ploux O."/>
        </authorList>
    </citation>
    <scope>NUCLEOTIDE SEQUENCE [LARGE SCALE GENOMIC DNA]</scope>
    <source>
        <strain evidence="3 4">UAMH 11012</strain>
    </source>
</reference>
<evidence type="ECO:0000313" key="3">
    <source>
        <dbReference type="EMBL" id="CZR66246.1"/>
    </source>
</evidence>
<evidence type="ECO:0000259" key="2">
    <source>
        <dbReference type="Pfam" id="PF20150"/>
    </source>
</evidence>
<protein>
    <recommendedName>
        <fullName evidence="2">2EXR domain-containing protein</fullName>
    </recommendedName>
</protein>
<accession>A0A1L7XMT6</accession>
<feature type="domain" description="2EXR" evidence="2">
    <location>
        <begin position="51"/>
        <end position="140"/>
    </location>
</feature>
<dbReference type="Proteomes" id="UP000184330">
    <property type="component" value="Unassembled WGS sequence"/>
</dbReference>
<keyword evidence="4" id="KW-1185">Reference proteome</keyword>
<dbReference type="InterPro" id="IPR045518">
    <property type="entry name" value="2EXR"/>
</dbReference>
<evidence type="ECO:0000313" key="4">
    <source>
        <dbReference type="Proteomes" id="UP000184330"/>
    </source>
</evidence>
<dbReference type="Pfam" id="PF20150">
    <property type="entry name" value="2EXR"/>
    <property type="match status" value="1"/>
</dbReference>
<gene>
    <name evidence="3" type="ORF">PAC_16147</name>
</gene>
<sequence>MIEVDKRGAGDLNPGNTTASLDAEKLDIEKSDSKETFTVTNADTFMIHATIELHINIWKEACLIEPRLIDIFPGYCDDDGADYGEEQEYLETVFSLRKPVQIQDLGALHTAAGQSIPSVLHTSRESRRAALEVYSLASGRTIQMTTESGSTLSLTHAPKFTSIGIATSPVL</sequence>
<feature type="region of interest" description="Disordered" evidence="1">
    <location>
        <begin position="1"/>
        <end position="21"/>
    </location>
</feature>
<dbReference type="EMBL" id="FJOG01000035">
    <property type="protein sequence ID" value="CZR66246.1"/>
    <property type="molecule type" value="Genomic_DNA"/>
</dbReference>
<proteinExistence type="predicted"/>
<dbReference type="AlphaFoldDB" id="A0A1L7XMT6"/>
<organism evidence="3 4">
    <name type="scientific">Phialocephala subalpina</name>
    <dbReference type="NCBI Taxonomy" id="576137"/>
    <lineage>
        <taxon>Eukaryota</taxon>
        <taxon>Fungi</taxon>
        <taxon>Dikarya</taxon>
        <taxon>Ascomycota</taxon>
        <taxon>Pezizomycotina</taxon>
        <taxon>Leotiomycetes</taxon>
        <taxon>Helotiales</taxon>
        <taxon>Mollisiaceae</taxon>
        <taxon>Phialocephala</taxon>
        <taxon>Phialocephala fortinii species complex</taxon>
    </lineage>
</organism>
<name>A0A1L7XMT6_9HELO</name>